<name>A0ABV9A498_9ACTN</name>
<comment type="caution">
    <text evidence="2">The sequence shown here is derived from an EMBL/GenBank/DDBJ whole genome shotgun (WGS) entry which is preliminary data.</text>
</comment>
<accession>A0ABV9A498</accession>
<keyword evidence="1" id="KW-0812">Transmembrane</keyword>
<keyword evidence="3" id="KW-1185">Reference proteome</keyword>
<evidence type="ECO:0008006" key="4">
    <source>
        <dbReference type="Google" id="ProtNLM"/>
    </source>
</evidence>
<protein>
    <recommendedName>
        <fullName evidence="4">Integral membrane protein</fullName>
    </recommendedName>
</protein>
<feature type="transmembrane region" description="Helical" evidence="1">
    <location>
        <begin position="290"/>
        <end position="310"/>
    </location>
</feature>
<reference evidence="3" key="1">
    <citation type="journal article" date="2019" name="Int. J. Syst. Evol. Microbiol.">
        <title>The Global Catalogue of Microorganisms (GCM) 10K type strain sequencing project: providing services to taxonomists for standard genome sequencing and annotation.</title>
        <authorList>
            <consortium name="The Broad Institute Genomics Platform"/>
            <consortium name="The Broad Institute Genome Sequencing Center for Infectious Disease"/>
            <person name="Wu L."/>
            <person name="Ma J."/>
        </authorList>
    </citation>
    <scope>NUCLEOTIDE SEQUENCE [LARGE SCALE GENOMIC DNA]</scope>
    <source>
        <strain evidence="3">CGMCC 4.7357</strain>
    </source>
</reference>
<evidence type="ECO:0000256" key="1">
    <source>
        <dbReference type="SAM" id="Phobius"/>
    </source>
</evidence>
<feature type="transmembrane region" description="Helical" evidence="1">
    <location>
        <begin position="256"/>
        <end position="278"/>
    </location>
</feature>
<evidence type="ECO:0000313" key="2">
    <source>
        <dbReference type="EMBL" id="MFC4493535.1"/>
    </source>
</evidence>
<sequence length="332" mass="34341">MSRFTTLRPGAHTAGAALLAALAALDLVWIVRDFSKAADVTDAWWMWSGLLFRAQDGIWTSSFVEPTLLVLYTVCAVTALLSSATAGILLSTGALTILLRVPTLWNLNASWVQGGVSDGLRTKVLISDIAMLVLAVALIVTAVAGRGPAGGARTGADAAASPGSRHDVPARPTPAGGLAASVLLAAVAVVLISWEVRSWAEQGWDTYSDHFTGDRTLVTLLAVPESWYGWSLALLAAGGSVAAFRRSHLARPLGMTVCAPLLGLGLFRLSFAAKAGLLESIGTLGLRDRLSMATSLFEVLVSLAVLLALAGRGGQASGAAPHSGTIRSFSSA</sequence>
<dbReference type="EMBL" id="JBHSFH010000004">
    <property type="protein sequence ID" value="MFC4493535.1"/>
    <property type="molecule type" value="Genomic_DNA"/>
</dbReference>
<gene>
    <name evidence="2" type="ORF">ACFPA8_05230</name>
</gene>
<dbReference type="Proteomes" id="UP001595997">
    <property type="component" value="Unassembled WGS sequence"/>
</dbReference>
<keyword evidence="1" id="KW-1133">Transmembrane helix</keyword>
<feature type="transmembrane region" description="Helical" evidence="1">
    <location>
        <begin position="175"/>
        <end position="194"/>
    </location>
</feature>
<organism evidence="2 3">
    <name type="scientific">Streptomyces ovatisporus</name>
    <dbReference type="NCBI Taxonomy" id="1128682"/>
    <lineage>
        <taxon>Bacteria</taxon>
        <taxon>Bacillati</taxon>
        <taxon>Actinomycetota</taxon>
        <taxon>Actinomycetes</taxon>
        <taxon>Kitasatosporales</taxon>
        <taxon>Streptomycetaceae</taxon>
        <taxon>Streptomyces</taxon>
    </lineage>
</organism>
<proteinExistence type="predicted"/>
<feature type="transmembrane region" description="Helical" evidence="1">
    <location>
        <begin position="125"/>
        <end position="144"/>
    </location>
</feature>
<dbReference type="RefSeq" id="WP_386443002.1">
    <property type="nucleotide sequence ID" value="NZ_JBHSFH010000004.1"/>
</dbReference>
<feature type="transmembrane region" description="Helical" evidence="1">
    <location>
        <begin position="61"/>
        <end position="81"/>
    </location>
</feature>
<keyword evidence="1" id="KW-0472">Membrane</keyword>
<feature type="transmembrane region" description="Helical" evidence="1">
    <location>
        <begin position="227"/>
        <end position="244"/>
    </location>
</feature>
<evidence type="ECO:0000313" key="3">
    <source>
        <dbReference type="Proteomes" id="UP001595997"/>
    </source>
</evidence>